<comment type="caution">
    <text evidence="14">The sequence shown here is derived from an EMBL/GenBank/DDBJ whole genome shotgun (WGS) entry which is preliminary data.</text>
</comment>
<comment type="similarity">
    <text evidence="2">Belongs to the EamA transporter family.</text>
</comment>
<evidence type="ECO:0000256" key="4">
    <source>
        <dbReference type="ARBA" id="ARBA00022516"/>
    </source>
</evidence>
<dbReference type="GO" id="GO:0009103">
    <property type="term" value="P:lipopolysaccharide biosynthetic process"/>
    <property type="evidence" value="ECO:0007669"/>
    <property type="project" value="UniProtKB-KW"/>
</dbReference>
<dbReference type="SUPFAM" id="SSF103481">
    <property type="entry name" value="Multidrug resistance efflux transporter EmrE"/>
    <property type="match status" value="1"/>
</dbReference>
<accession>A0AA40VSQ7</accession>
<evidence type="ECO:0000256" key="2">
    <source>
        <dbReference type="ARBA" id="ARBA00007362"/>
    </source>
</evidence>
<evidence type="ECO:0000313" key="15">
    <source>
        <dbReference type="Proteomes" id="UP001165986"/>
    </source>
</evidence>
<keyword evidence="4" id="KW-0444">Lipid biosynthesis</keyword>
<evidence type="ECO:0000256" key="6">
    <source>
        <dbReference type="ARBA" id="ARBA00022556"/>
    </source>
</evidence>
<name>A0AA40VSQ7_9NOST</name>
<dbReference type="AlphaFoldDB" id="A0AA40VSQ7"/>
<feature type="transmembrane region" description="Helical" evidence="12">
    <location>
        <begin position="39"/>
        <end position="59"/>
    </location>
</feature>
<dbReference type="Pfam" id="PF00892">
    <property type="entry name" value="EamA"/>
    <property type="match status" value="1"/>
</dbReference>
<evidence type="ECO:0000256" key="1">
    <source>
        <dbReference type="ARBA" id="ARBA00004651"/>
    </source>
</evidence>
<dbReference type="RefSeq" id="WP_191758878.1">
    <property type="nucleotide sequence ID" value="NZ_VJXY01000019.1"/>
</dbReference>
<keyword evidence="3" id="KW-1003">Cell membrane</keyword>
<keyword evidence="11 12" id="KW-0472">Membrane</keyword>
<evidence type="ECO:0000256" key="3">
    <source>
        <dbReference type="ARBA" id="ARBA00022475"/>
    </source>
</evidence>
<evidence type="ECO:0000256" key="8">
    <source>
        <dbReference type="ARBA" id="ARBA00022985"/>
    </source>
</evidence>
<dbReference type="InterPro" id="IPR037185">
    <property type="entry name" value="EmrE-like"/>
</dbReference>
<gene>
    <name evidence="14" type="ORF">FNW02_17935</name>
</gene>
<dbReference type="Gene3D" id="1.10.3730.20">
    <property type="match status" value="1"/>
</dbReference>
<feature type="transmembrane region" description="Helical" evidence="12">
    <location>
        <begin position="92"/>
        <end position="109"/>
    </location>
</feature>
<evidence type="ECO:0000256" key="5">
    <source>
        <dbReference type="ARBA" id="ARBA00022519"/>
    </source>
</evidence>
<protein>
    <submittedName>
        <fullName evidence="14">EamA family transporter</fullName>
    </submittedName>
</protein>
<dbReference type="PANTHER" id="PTHR30561">
    <property type="entry name" value="SMR FAMILY PROTON-DEPENDENT DRUG EFFLUX TRANSPORTER SUGE"/>
    <property type="match status" value="1"/>
</dbReference>
<evidence type="ECO:0000313" key="14">
    <source>
        <dbReference type="EMBL" id="MBD6617656.1"/>
    </source>
</evidence>
<dbReference type="InterPro" id="IPR000620">
    <property type="entry name" value="EamA_dom"/>
</dbReference>
<dbReference type="InterPro" id="IPR000390">
    <property type="entry name" value="Small_drug/metabolite_transptr"/>
</dbReference>
<keyword evidence="7 12" id="KW-0812">Transmembrane</keyword>
<dbReference type="PANTHER" id="PTHR30561:SF9">
    <property type="entry name" value="4-AMINO-4-DEOXY-L-ARABINOSE-PHOSPHOUNDECAPRENOL FLIPPASE SUBUNIT ARNF-RELATED"/>
    <property type="match status" value="1"/>
</dbReference>
<evidence type="ECO:0000256" key="10">
    <source>
        <dbReference type="ARBA" id="ARBA00023098"/>
    </source>
</evidence>
<comment type="subcellular location">
    <subcellularLocation>
        <location evidence="1">Cell membrane</location>
        <topology evidence="1">Multi-pass membrane protein</topology>
    </subcellularLocation>
</comment>
<evidence type="ECO:0000259" key="13">
    <source>
        <dbReference type="Pfam" id="PF00892"/>
    </source>
</evidence>
<evidence type="ECO:0000256" key="7">
    <source>
        <dbReference type="ARBA" id="ARBA00022692"/>
    </source>
</evidence>
<organism evidence="14 15">
    <name type="scientific">Komarekiella delphini-convector SJRDD-AB1</name>
    <dbReference type="NCBI Taxonomy" id="2593771"/>
    <lineage>
        <taxon>Bacteria</taxon>
        <taxon>Bacillati</taxon>
        <taxon>Cyanobacteriota</taxon>
        <taxon>Cyanophyceae</taxon>
        <taxon>Nostocales</taxon>
        <taxon>Nostocaceae</taxon>
        <taxon>Komarekiella</taxon>
        <taxon>Komarekiella delphini-convector</taxon>
    </lineage>
</organism>
<feature type="transmembrane region" description="Helical" evidence="12">
    <location>
        <begin position="66"/>
        <end position="86"/>
    </location>
</feature>
<sequence length="111" mass="11954">MNSYFALLTSIIIGIGGQLSLKAGALQSFGSKVNLFLQPYVLVGLVSYFVAALFYIYALKKIPISVAYPTVAISYAVVSFLAHLLWGEPFGVKQVIALLLIGLGIFTLNHS</sequence>
<evidence type="ECO:0000256" key="11">
    <source>
        <dbReference type="ARBA" id="ARBA00023136"/>
    </source>
</evidence>
<evidence type="ECO:0000256" key="9">
    <source>
        <dbReference type="ARBA" id="ARBA00022989"/>
    </source>
</evidence>
<keyword evidence="10" id="KW-0443">Lipid metabolism</keyword>
<keyword evidence="5" id="KW-0997">Cell inner membrane</keyword>
<dbReference type="Proteomes" id="UP001165986">
    <property type="component" value="Unassembled WGS sequence"/>
</dbReference>
<feature type="domain" description="EamA" evidence="13">
    <location>
        <begin position="29"/>
        <end position="108"/>
    </location>
</feature>
<keyword evidence="15" id="KW-1185">Reference proteome</keyword>
<evidence type="ECO:0000256" key="12">
    <source>
        <dbReference type="SAM" id="Phobius"/>
    </source>
</evidence>
<keyword evidence="8" id="KW-0448">Lipopolysaccharide biosynthesis</keyword>
<keyword evidence="6" id="KW-0441">Lipid A biosynthesis</keyword>
<dbReference type="GO" id="GO:0022857">
    <property type="term" value="F:transmembrane transporter activity"/>
    <property type="evidence" value="ECO:0007669"/>
    <property type="project" value="InterPro"/>
</dbReference>
<dbReference type="EMBL" id="VJXY01000019">
    <property type="protein sequence ID" value="MBD6617656.1"/>
    <property type="molecule type" value="Genomic_DNA"/>
</dbReference>
<keyword evidence="9 12" id="KW-1133">Transmembrane helix</keyword>
<dbReference type="GO" id="GO:0005886">
    <property type="term" value="C:plasma membrane"/>
    <property type="evidence" value="ECO:0007669"/>
    <property type="project" value="UniProtKB-SubCell"/>
</dbReference>
<reference evidence="14" key="1">
    <citation type="submission" date="2019-07" db="EMBL/GenBank/DDBJ databases">
        <title>Toxilogical consequences of a new and cryptic species of cyanobacteria (Komarekiella delphini-convector) recovered from the epidermis of a bottlenose dolphin and 1500 ft. in the air.</title>
        <authorList>
            <person name="Brown A.O."/>
            <person name="Dvorak P."/>
            <person name="Villanueva C.D."/>
            <person name="Foss A.J."/>
            <person name="Garvey A.D."/>
            <person name="Gibson Q.A."/>
            <person name="Johansen J.R."/>
            <person name="Casamatta D.A."/>
        </authorList>
    </citation>
    <scope>NUCLEOTIDE SEQUENCE</scope>
    <source>
        <strain evidence="14">SJRDD-AB1</strain>
    </source>
</reference>
<proteinExistence type="inferred from homology"/>